<dbReference type="AlphaFoldDB" id="A0AA42BMV5"/>
<proteinExistence type="predicted"/>
<dbReference type="Proteomes" id="UP001156102">
    <property type="component" value="Unassembled WGS sequence"/>
</dbReference>
<name>A0AA42BMV5_9BACI</name>
<comment type="caution">
    <text evidence="1">The sequence shown here is derived from an EMBL/GenBank/DDBJ whole genome shotgun (WGS) entry which is preliminary data.</text>
</comment>
<protein>
    <submittedName>
        <fullName evidence="1">YrzQ family protein</fullName>
    </submittedName>
</protein>
<sequence>MNVKSSLVAMGLGAAAYHYARKSDVFSAKTVKKARKAVKSYF</sequence>
<accession>A0AA42BMV5</accession>
<reference evidence="1" key="1">
    <citation type="submission" date="2022-07" db="EMBL/GenBank/DDBJ databases">
        <authorList>
            <person name="Li W.-J."/>
            <person name="Deng Q.-Q."/>
        </authorList>
    </citation>
    <scope>NUCLEOTIDE SEQUENCE</scope>
    <source>
        <strain evidence="1">SYSU M60031</strain>
    </source>
</reference>
<dbReference type="InterPro" id="IPR025029">
    <property type="entry name" value="DUF3918"/>
</dbReference>
<dbReference type="RefSeq" id="WP_254756744.1">
    <property type="nucleotide sequence ID" value="NZ_JANCLT010000001.1"/>
</dbReference>
<dbReference type="EMBL" id="JANCLT010000001">
    <property type="protein sequence ID" value="MCP8967270.1"/>
    <property type="molecule type" value="Genomic_DNA"/>
</dbReference>
<gene>
    <name evidence="1" type="ORF">NK662_01785</name>
</gene>
<organism evidence="1 2">
    <name type="scientific">Ectobacillus ponti</name>
    <dbReference type="NCBI Taxonomy" id="2961894"/>
    <lineage>
        <taxon>Bacteria</taxon>
        <taxon>Bacillati</taxon>
        <taxon>Bacillota</taxon>
        <taxon>Bacilli</taxon>
        <taxon>Bacillales</taxon>
        <taxon>Bacillaceae</taxon>
        <taxon>Ectobacillus</taxon>
    </lineage>
</organism>
<evidence type="ECO:0000313" key="2">
    <source>
        <dbReference type="Proteomes" id="UP001156102"/>
    </source>
</evidence>
<dbReference type="Pfam" id="PF13056">
    <property type="entry name" value="DUF3918"/>
    <property type="match status" value="1"/>
</dbReference>
<evidence type="ECO:0000313" key="1">
    <source>
        <dbReference type="EMBL" id="MCP8967270.1"/>
    </source>
</evidence>
<keyword evidence="2" id="KW-1185">Reference proteome</keyword>